<gene>
    <name evidence="1" type="ORF">HPB51_017496</name>
</gene>
<evidence type="ECO:0000313" key="2">
    <source>
        <dbReference type="Proteomes" id="UP000821866"/>
    </source>
</evidence>
<dbReference type="EMBL" id="JABSTU010000001">
    <property type="protein sequence ID" value="KAH8041694.1"/>
    <property type="molecule type" value="Genomic_DNA"/>
</dbReference>
<dbReference type="Proteomes" id="UP000821866">
    <property type="component" value="Chromosome 1"/>
</dbReference>
<dbReference type="AlphaFoldDB" id="A0A9J6F4F0"/>
<proteinExistence type="predicted"/>
<protein>
    <submittedName>
        <fullName evidence="1">Uncharacterized protein</fullName>
    </submittedName>
</protein>
<name>A0A9J6F4F0_RHIMP</name>
<comment type="caution">
    <text evidence="1">The sequence shown here is derived from an EMBL/GenBank/DDBJ whole genome shotgun (WGS) entry which is preliminary data.</text>
</comment>
<evidence type="ECO:0000313" key="1">
    <source>
        <dbReference type="EMBL" id="KAH8041694.1"/>
    </source>
</evidence>
<keyword evidence="2" id="KW-1185">Reference proteome</keyword>
<sequence>MMGLRIAPVAKRATATKPTSANVNVQRSALSSSPAVNDSASCGKFSATSATATATTSKKSAQSGFRRLHSLSPGPCSAFVLSRFPCSWIIISFGSDSCSCLFPVAADVPPSTSSTVTSGAAARDYYYKSTRTGFRVLYHVLWLAAGCYTDDSVQCSEASHVSRCRKQKRAAADCNAAVLGGFYGLFRRDIGSCFSGAPGFNTGLSLARGAMRSPVVESYEQRRCSTGFLLEKNTEDGEEGVAGRKERTVLCSCSFP</sequence>
<reference evidence="1" key="2">
    <citation type="submission" date="2021-09" db="EMBL/GenBank/DDBJ databases">
        <authorList>
            <person name="Jia N."/>
            <person name="Wang J."/>
            <person name="Shi W."/>
            <person name="Du L."/>
            <person name="Sun Y."/>
            <person name="Zhan W."/>
            <person name="Jiang J."/>
            <person name="Wang Q."/>
            <person name="Zhang B."/>
            <person name="Ji P."/>
            <person name="Sakyi L.B."/>
            <person name="Cui X."/>
            <person name="Yuan T."/>
            <person name="Jiang B."/>
            <person name="Yang W."/>
            <person name="Lam T.T.-Y."/>
            <person name="Chang Q."/>
            <person name="Ding S."/>
            <person name="Wang X."/>
            <person name="Zhu J."/>
            <person name="Ruan X."/>
            <person name="Zhao L."/>
            <person name="Wei J."/>
            <person name="Que T."/>
            <person name="Du C."/>
            <person name="Cheng J."/>
            <person name="Dai P."/>
            <person name="Han X."/>
            <person name="Huang E."/>
            <person name="Gao Y."/>
            <person name="Liu J."/>
            <person name="Shao H."/>
            <person name="Ye R."/>
            <person name="Li L."/>
            <person name="Wei W."/>
            <person name="Wang X."/>
            <person name="Wang C."/>
            <person name="Huo Q."/>
            <person name="Li W."/>
            <person name="Guo W."/>
            <person name="Chen H."/>
            <person name="Chen S."/>
            <person name="Zhou L."/>
            <person name="Zhou L."/>
            <person name="Ni X."/>
            <person name="Tian J."/>
            <person name="Zhou Y."/>
            <person name="Sheng Y."/>
            <person name="Liu T."/>
            <person name="Pan Y."/>
            <person name="Xia L."/>
            <person name="Li J."/>
            <person name="Zhao F."/>
            <person name="Cao W."/>
        </authorList>
    </citation>
    <scope>NUCLEOTIDE SEQUENCE</scope>
    <source>
        <strain evidence="1">Rmic-2018</strain>
        <tissue evidence="1">Larvae</tissue>
    </source>
</reference>
<accession>A0A9J6F4F0</accession>
<organism evidence="1 2">
    <name type="scientific">Rhipicephalus microplus</name>
    <name type="common">Cattle tick</name>
    <name type="synonym">Boophilus microplus</name>
    <dbReference type="NCBI Taxonomy" id="6941"/>
    <lineage>
        <taxon>Eukaryota</taxon>
        <taxon>Metazoa</taxon>
        <taxon>Ecdysozoa</taxon>
        <taxon>Arthropoda</taxon>
        <taxon>Chelicerata</taxon>
        <taxon>Arachnida</taxon>
        <taxon>Acari</taxon>
        <taxon>Parasitiformes</taxon>
        <taxon>Ixodida</taxon>
        <taxon>Ixodoidea</taxon>
        <taxon>Ixodidae</taxon>
        <taxon>Rhipicephalinae</taxon>
        <taxon>Rhipicephalus</taxon>
        <taxon>Boophilus</taxon>
    </lineage>
</organism>
<reference evidence="1" key="1">
    <citation type="journal article" date="2020" name="Cell">
        <title>Large-Scale Comparative Analyses of Tick Genomes Elucidate Their Genetic Diversity and Vector Capacities.</title>
        <authorList>
            <consortium name="Tick Genome and Microbiome Consortium (TIGMIC)"/>
            <person name="Jia N."/>
            <person name="Wang J."/>
            <person name="Shi W."/>
            <person name="Du L."/>
            <person name="Sun Y."/>
            <person name="Zhan W."/>
            <person name="Jiang J.F."/>
            <person name="Wang Q."/>
            <person name="Zhang B."/>
            <person name="Ji P."/>
            <person name="Bell-Sakyi L."/>
            <person name="Cui X.M."/>
            <person name="Yuan T.T."/>
            <person name="Jiang B.G."/>
            <person name="Yang W.F."/>
            <person name="Lam T.T."/>
            <person name="Chang Q.C."/>
            <person name="Ding S.J."/>
            <person name="Wang X.J."/>
            <person name="Zhu J.G."/>
            <person name="Ruan X.D."/>
            <person name="Zhao L."/>
            <person name="Wei J.T."/>
            <person name="Ye R.Z."/>
            <person name="Que T.C."/>
            <person name="Du C.H."/>
            <person name="Zhou Y.H."/>
            <person name="Cheng J.X."/>
            <person name="Dai P.F."/>
            <person name="Guo W.B."/>
            <person name="Han X.H."/>
            <person name="Huang E.J."/>
            <person name="Li L.F."/>
            <person name="Wei W."/>
            <person name="Gao Y.C."/>
            <person name="Liu J.Z."/>
            <person name="Shao H.Z."/>
            <person name="Wang X."/>
            <person name="Wang C.C."/>
            <person name="Yang T.C."/>
            <person name="Huo Q.B."/>
            <person name="Li W."/>
            <person name="Chen H.Y."/>
            <person name="Chen S.E."/>
            <person name="Zhou L.G."/>
            <person name="Ni X.B."/>
            <person name="Tian J.H."/>
            <person name="Sheng Y."/>
            <person name="Liu T."/>
            <person name="Pan Y.S."/>
            <person name="Xia L.Y."/>
            <person name="Li J."/>
            <person name="Zhao F."/>
            <person name="Cao W.C."/>
        </authorList>
    </citation>
    <scope>NUCLEOTIDE SEQUENCE</scope>
    <source>
        <strain evidence="1">Rmic-2018</strain>
    </source>
</reference>